<comment type="caution">
    <text evidence="1">The sequence shown here is derived from an EMBL/GenBank/DDBJ whole genome shotgun (WGS) entry which is preliminary data.</text>
</comment>
<reference evidence="1 2" key="1">
    <citation type="submission" date="2019-02" db="EMBL/GenBank/DDBJ databases">
        <authorList>
            <consortium name="Pathogen Informatics"/>
        </authorList>
    </citation>
    <scope>NUCLEOTIDE SEQUENCE [LARGE SCALE GENOMIC DNA]</scope>
    <source>
        <strain evidence="1 2">078GUE027</strain>
    </source>
</reference>
<dbReference type="RefSeq" id="WP_003418092.1">
    <property type="nucleotide sequence ID" value="NZ_BEHB01000015.1"/>
</dbReference>
<protein>
    <submittedName>
        <fullName evidence="1">Protein of uncharacterized function (DUF2922)</fullName>
    </submittedName>
</protein>
<proteinExistence type="predicted"/>
<name>A0AAX3H1S2_CLODI</name>
<dbReference type="AlphaFoldDB" id="A0AAX3H1S2"/>
<accession>A0AAX3H1S2</accession>
<gene>
    <name evidence="1" type="ORF">SAMEA1710456_02438</name>
</gene>
<dbReference type="Proteomes" id="UP000346772">
    <property type="component" value="Unassembled WGS sequence"/>
</dbReference>
<dbReference type="EMBL" id="CAADAT010000014">
    <property type="protein sequence ID" value="VFD54941.1"/>
    <property type="molecule type" value="Genomic_DNA"/>
</dbReference>
<dbReference type="Pfam" id="PF11148">
    <property type="entry name" value="DUF2922"/>
    <property type="match status" value="1"/>
</dbReference>
<dbReference type="InterPro" id="IPR021321">
    <property type="entry name" value="DUF2922"/>
</dbReference>
<organism evidence="1 2">
    <name type="scientific">Clostridioides difficile</name>
    <name type="common">Peptoclostridium difficile</name>
    <dbReference type="NCBI Taxonomy" id="1496"/>
    <lineage>
        <taxon>Bacteria</taxon>
        <taxon>Bacillati</taxon>
        <taxon>Bacillota</taxon>
        <taxon>Clostridia</taxon>
        <taxon>Peptostreptococcales</taxon>
        <taxon>Peptostreptococcaceae</taxon>
        <taxon>Clostridioides</taxon>
    </lineage>
</organism>
<evidence type="ECO:0000313" key="1">
    <source>
        <dbReference type="EMBL" id="VFD54941.1"/>
    </source>
</evidence>
<sequence>MEIKKKLVMSFKNVKDKQVSFSIENPKDDLTEENIKSVMDLIVSKNIFSVGGFDLASVVEAKVVETNTTPYDLVIRIGG</sequence>
<evidence type="ECO:0000313" key="2">
    <source>
        <dbReference type="Proteomes" id="UP000346772"/>
    </source>
</evidence>